<dbReference type="Pfam" id="PF25919">
    <property type="entry name" value="BSH_CusB"/>
    <property type="match status" value="1"/>
</dbReference>
<keyword evidence="2" id="KW-0813">Transport</keyword>
<evidence type="ECO:0000313" key="6">
    <source>
        <dbReference type="EMBL" id="AWW49902.1"/>
    </source>
</evidence>
<dbReference type="AlphaFoldDB" id="A0A2Z4JUI0"/>
<dbReference type="Gene3D" id="2.40.30.170">
    <property type="match status" value="1"/>
</dbReference>
<accession>A0A2Z4JUI0</accession>
<proteinExistence type="inferred from homology"/>
<name>A0A2Z4JUI0_9BURK</name>
<dbReference type="GO" id="GO:0016020">
    <property type="term" value="C:membrane"/>
    <property type="evidence" value="ECO:0007669"/>
    <property type="project" value="InterPro"/>
</dbReference>
<dbReference type="Gene3D" id="2.40.50.100">
    <property type="match status" value="1"/>
</dbReference>
<dbReference type="InterPro" id="IPR058792">
    <property type="entry name" value="Beta-barrel_RND_2"/>
</dbReference>
<dbReference type="PANTHER" id="PTHR30097">
    <property type="entry name" value="CATION EFFLUX SYSTEM PROTEIN CUSB"/>
    <property type="match status" value="1"/>
</dbReference>
<evidence type="ECO:0000313" key="7">
    <source>
        <dbReference type="Proteomes" id="UP000248592"/>
    </source>
</evidence>
<keyword evidence="3" id="KW-0472">Membrane</keyword>
<dbReference type="GO" id="GO:0022857">
    <property type="term" value="F:transmembrane transporter activity"/>
    <property type="evidence" value="ECO:0007669"/>
    <property type="project" value="InterPro"/>
</dbReference>
<dbReference type="NCBIfam" id="TIGR01730">
    <property type="entry name" value="RND_mfp"/>
    <property type="match status" value="1"/>
</dbReference>
<evidence type="ECO:0000259" key="5">
    <source>
        <dbReference type="Pfam" id="PF25954"/>
    </source>
</evidence>
<dbReference type="RefSeq" id="WP_112294729.1">
    <property type="nucleotide sequence ID" value="NZ_CBCSBS010000001.1"/>
</dbReference>
<dbReference type="FunFam" id="2.40.30.170:FF:000010">
    <property type="entry name" value="Efflux RND transporter periplasmic adaptor subunit"/>
    <property type="match status" value="1"/>
</dbReference>
<dbReference type="SUPFAM" id="SSF111369">
    <property type="entry name" value="HlyD-like secretion proteins"/>
    <property type="match status" value="1"/>
</dbReference>
<evidence type="ECO:0000256" key="2">
    <source>
        <dbReference type="ARBA" id="ARBA00022448"/>
    </source>
</evidence>
<dbReference type="InterPro" id="IPR051909">
    <property type="entry name" value="MFP_Cation_Efflux"/>
</dbReference>
<dbReference type="Proteomes" id="UP000248592">
    <property type="component" value="Chromosome"/>
</dbReference>
<dbReference type="InterPro" id="IPR058790">
    <property type="entry name" value="BSH_CusB"/>
</dbReference>
<comment type="similarity">
    <text evidence="1">Belongs to the membrane fusion protein (MFP) (TC 8.A.1) family.</text>
</comment>
<dbReference type="Gene3D" id="2.40.420.20">
    <property type="match status" value="1"/>
</dbReference>
<sequence>MLKKYLDKLQPYLDKLKPYWEKIRPQAEVALAKGKHFYKHAEVIAKHKWAQPRFRLISSLAGALIVGVVIGMIFAPSKDDTENTHKTISVDKTGIINISLPGVTLSPDVFEFYLTGESAAPLNLIVPGRLAYNAERVKVISARAPGRVERIYAFDGAPVKAGDPVADFYSPDYVSAQTEYILASKMVSALNKADVGTLYQDAKDTQEAAANHLRILGGSDQDIQRLRANGVASPTFPIRAPIEGVVIKRAVDPGAFLNTGDVLATIADPKNLWFVGSVFEQDIGKIKVGDLFRLKVEAYPDREFVAKANYVGASIDPVTHALVIRAEIDNTDGLLKPEMFVTGSLVVGTTTAIVVPTSALIQARNARYVIIKTGPDAYSRLPVYGFELNDHEFAVTDGLQAHQNLLIKGATLLNQRFVREQD</sequence>
<keyword evidence="3" id="KW-0812">Transmembrane</keyword>
<dbReference type="InterPro" id="IPR006143">
    <property type="entry name" value="RND_pump_MFP"/>
</dbReference>
<feature type="domain" description="CusB-like beta-barrel" evidence="5">
    <location>
        <begin position="272"/>
        <end position="345"/>
    </location>
</feature>
<organism evidence="6 7">
    <name type="scientific">Polynucleobacter paneuropaeus</name>
    <dbReference type="NCBI Taxonomy" id="2527775"/>
    <lineage>
        <taxon>Bacteria</taxon>
        <taxon>Pseudomonadati</taxon>
        <taxon>Pseudomonadota</taxon>
        <taxon>Betaproteobacteria</taxon>
        <taxon>Burkholderiales</taxon>
        <taxon>Burkholderiaceae</taxon>
        <taxon>Polynucleobacter</taxon>
    </lineage>
</organism>
<gene>
    <name evidence="6" type="ORF">Pas1_05645</name>
</gene>
<dbReference type="Pfam" id="PF25954">
    <property type="entry name" value="Beta-barrel_RND_2"/>
    <property type="match status" value="1"/>
</dbReference>
<feature type="transmembrane region" description="Helical" evidence="3">
    <location>
        <begin position="56"/>
        <end position="75"/>
    </location>
</feature>
<evidence type="ECO:0000256" key="1">
    <source>
        <dbReference type="ARBA" id="ARBA00009477"/>
    </source>
</evidence>
<dbReference type="EMBL" id="CP030085">
    <property type="protein sequence ID" value="AWW49902.1"/>
    <property type="molecule type" value="Genomic_DNA"/>
</dbReference>
<reference evidence="7" key="1">
    <citation type="submission" date="2018-06" db="EMBL/GenBank/DDBJ databases">
        <title>Description of a new Polynucleobacter species.</title>
        <authorList>
            <person name="Hahn M.W."/>
        </authorList>
    </citation>
    <scope>NUCLEOTIDE SEQUENCE [LARGE SCALE GENOMIC DNA]</scope>
    <source>
        <strain evidence="7">MG-25-Pas1-D2</strain>
    </source>
</reference>
<feature type="domain" description="CusB-like barrel-sandwich hybrid" evidence="4">
    <location>
        <begin position="137"/>
        <end position="267"/>
    </location>
</feature>
<evidence type="ECO:0000259" key="4">
    <source>
        <dbReference type="Pfam" id="PF25919"/>
    </source>
</evidence>
<evidence type="ECO:0000256" key="3">
    <source>
        <dbReference type="SAM" id="Phobius"/>
    </source>
</evidence>
<protein>
    <submittedName>
        <fullName evidence="6">Efflux RND transporter periplasmic adaptor subunit</fullName>
    </submittedName>
</protein>
<keyword evidence="3" id="KW-1133">Transmembrane helix</keyword>